<dbReference type="EMBL" id="JH668335">
    <property type="protein sequence ID" value="KAG6446610.1"/>
    <property type="molecule type" value="Genomic_DNA"/>
</dbReference>
<evidence type="ECO:0000313" key="2">
    <source>
        <dbReference type="Proteomes" id="UP000791440"/>
    </source>
</evidence>
<sequence length="103" mass="12274">MFTNNKIFFFSTAFKIIKMYKCCEGFGRFVDSKLNFKLHYEPVMLKAREMLGFINRVTPYYTTLKSTYLIHPKCKVHLSMIIVWSLYCKVHINKLKSVQKSFV</sequence>
<reference evidence="1" key="1">
    <citation type="journal article" date="2016" name="Insect Biochem. Mol. Biol.">
        <title>Multifaceted biological insights from a draft genome sequence of the tobacco hornworm moth, Manduca sexta.</title>
        <authorList>
            <person name="Kanost M.R."/>
            <person name="Arrese E.L."/>
            <person name="Cao X."/>
            <person name="Chen Y.R."/>
            <person name="Chellapilla S."/>
            <person name="Goldsmith M.R."/>
            <person name="Grosse-Wilde E."/>
            <person name="Heckel D.G."/>
            <person name="Herndon N."/>
            <person name="Jiang H."/>
            <person name="Papanicolaou A."/>
            <person name="Qu J."/>
            <person name="Soulages J.L."/>
            <person name="Vogel H."/>
            <person name="Walters J."/>
            <person name="Waterhouse R.M."/>
            <person name="Ahn S.J."/>
            <person name="Almeida F.C."/>
            <person name="An C."/>
            <person name="Aqrawi P."/>
            <person name="Bretschneider A."/>
            <person name="Bryant W.B."/>
            <person name="Bucks S."/>
            <person name="Chao H."/>
            <person name="Chevignon G."/>
            <person name="Christen J.M."/>
            <person name="Clarke D.F."/>
            <person name="Dittmer N.T."/>
            <person name="Ferguson L.C.F."/>
            <person name="Garavelou S."/>
            <person name="Gordon K.H.J."/>
            <person name="Gunaratna R.T."/>
            <person name="Han Y."/>
            <person name="Hauser F."/>
            <person name="He Y."/>
            <person name="Heidel-Fischer H."/>
            <person name="Hirsh A."/>
            <person name="Hu Y."/>
            <person name="Jiang H."/>
            <person name="Kalra D."/>
            <person name="Klinner C."/>
            <person name="Konig C."/>
            <person name="Kovar C."/>
            <person name="Kroll A.R."/>
            <person name="Kuwar S.S."/>
            <person name="Lee S.L."/>
            <person name="Lehman R."/>
            <person name="Li K."/>
            <person name="Li Z."/>
            <person name="Liang H."/>
            <person name="Lovelace S."/>
            <person name="Lu Z."/>
            <person name="Mansfield J.H."/>
            <person name="McCulloch K.J."/>
            <person name="Mathew T."/>
            <person name="Morton B."/>
            <person name="Muzny D.M."/>
            <person name="Neunemann D."/>
            <person name="Ongeri F."/>
            <person name="Pauchet Y."/>
            <person name="Pu L.L."/>
            <person name="Pyrousis I."/>
            <person name="Rao X.J."/>
            <person name="Redding A."/>
            <person name="Roesel C."/>
            <person name="Sanchez-Gracia A."/>
            <person name="Schaack S."/>
            <person name="Shukla A."/>
            <person name="Tetreau G."/>
            <person name="Wang Y."/>
            <person name="Xiong G.H."/>
            <person name="Traut W."/>
            <person name="Walsh T.K."/>
            <person name="Worley K.C."/>
            <person name="Wu D."/>
            <person name="Wu W."/>
            <person name="Wu Y.Q."/>
            <person name="Zhang X."/>
            <person name="Zou Z."/>
            <person name="Zucker H."/>
            <person name="Briscoe A.D."/>
            <person name="Burmester T."/>
            <person name="Clem R.J."/>
            <person name="Feyereisen R."/>
            <person name="Grimmelikhuijzen C.J.P."/>
            <person name="Hamodrakas S.J."/>
            <person name="Hansson B.S."/>
            <person name="Huguet E."/>
            <person name="Jermiin L.S."/>
            <person name="Lan Q."/>
            <person name="Lehman H.K."/>
            <person name="Lorenzen M."/>
            <person name="Merzendorfer H."/>
            <person name="Michalopoulos I."/>
            <person name="Morton D.B."/>
            <person name="Muthukrishnan S."/>
            <person name="Oakeshott J.G."/>
            <person name="Palmer W."/>
            <person name="Park Y."/>
            <person name="Passarelli A.L."/>
            <person name="Rozas J."/>
            <person name="Schwartz L.M."/>
            <person name="Smith W."/>
            <person name="Southgate A."/>
            <person name="Vilcinskas A."/>
            <person name="Vogt R."/>
            <person name="Wang P."/>
            <person name="Werren J."/>
            <person name="Yu X.Q."/>
            <person name="Zhou J.J."/>
            <person name="Brown S.J."/>
            <person name="Scherer S.E."/>
            <person name="Richards S."/>
            <person name="Blissard G.W."/>
        </authorList>
    </citation>
    <scope>NUCLEOTIDE SEQUENCE</scope>
</reference>
<dbReference type="Proteomes" id="UP000791440">
    <property type="component" value="Unassembled WGS sequence"/>
</dbReference>
<proteinExistence type="predicted"/>
<comment type="caution">
    <text evidence="1">The sequence shown here is derived from an EMBL/GenBank/DDBJ whole genome shotgun (WGS) entry which is preliminary data.</text>
</comment>
<evidence type="ECO:0000313" key="1">
    <source>
        <dbReference type="EMBL" id="KAG6446610.1"/>
    </source>
</evidence>
<dbReference type="AlphaFoldDB" id="A0A921YWP5"/>
<reference evidence="1" key="2">
    <citation type="submission" date="2020-12" db="EMBL/GenBank/DDBJ databases">
        <authorList>
            <person name="Kanost M."/>
        </authorList>
    </citation>
    <scope>NUCLEOTIDE SEQUENCE</scope>
</reference>
<dbReference type="EMBL" id="JH668335">
    <property type="protein sequence ID" value="KAG6446609.1"/>
    <property type="molecule type" value="Genomic_DNA"/>
</dbReference>
<accession>A0A921YWP5</accession>
<keyword evidence="2" id="KW-1185">Reference proteome</keyword>
<organism evidence="1 2">
    <name type="scientific">Manduca sexta</name>
    <name type="common">Tobacco hawkmoth</name>
    <name type="synonym">Tobacco hornworm</name>
    <dbReference type="NCBI Taxonomy" id="7130"/>
    <lineage>
        <taxon>Eukaryota</taxon>
        <taxon>Metazoa</taxon>
        <taxon>Ecdysozoa</taxon>
        <taxon>Arthropoda</taxon>
        <taxon>Hexapoda</taxon>
        <taxon>Insecta</taxon>
        <taxon>Pterygota</taxon>
        <taxon>Neoptera</taxon>
        <taxon>Endopterygota</taxon>
        <taxon>Lepidoptera</taxon>
        <taxon>Glossata</taxon>
        <taxon>Ditrysia</taxon>
        <taxon>Bombycoidea</taxon>
        <taxon>Sphingidae</taxon>
        <taxon>Sphinginae</taxon>
        <taxon>Sphingini</taxon>
        <taxon>Manduca</taxon>
    </lineage>
</organism>
<gene>
    <name evidence="1" type="ORF">O3G_MSEX004536</name>
</gene>
<name>A0A921YWP5_MANSE</name>
<protein>
    <submittedName>
        <fullName evidence="1">Uncharacterized protein</fullName>
    </submittedName>
</protein>